<dbReference type="Pfam" id="PF04932">
    <property type="entry name" value="Wzy_C"/>
    <property type="match status" value="1"/>
</dbReference>
<keyword evidence="3 5" id="KW-1133">Transmembrane helix</keyword>
<evidence type="ECO:0000256" key="5">
    <source>
        <dbReference type="SAM" id="Phobius"/>
    </source>
</evidence>
<feature type="transmembrane region" description="Helical" evidence="5">
    <location>
        <begin position="432"/>
        <end position="452"/>
    </location>
</feature>
<feature type="transmembrane region" description="Helical" evidence="5">
    <location>
        <begin position="361"/>
        <end position="386"/>
    </location>
</feature>
<evidence type="ECO:0000313" key="7">
    <source>
        <dbReference type="EMBL" id="PME55991.1"/>
    </source>
</evidence>
<reference evidence="8" key="1">
    <citation type="submission" date="2016-07" db="EMBL/GenBank/DDBJ databases">
        <title>Nontailed viruses are major unrecognized killers of bacteria in the ocean.</title>
        <authorList>
            <person name="Kauffman K."/>
            <person name="Hussain F."/>
            <person name="Yang J."/>
            <person name="Arevalo P."/>
            <person name="Brown J."/>
            <person name="Cutler M."/>
            <person name="Kelly L."/>
            <person name="Polz M.F."/>
        </authorList>
    </citation>
    <scope>NUCLEOTIDE SEQUENCE [LARGE SCALE GENOMIC DNA]</scope>
    <source>
        <strain evidence="8">10N.286.55.C1</strain>
    </source>
</reference>
<feature type="transmembrane region" description="Helical" evidence="5">
    <location>
        <begin position="108"/>
        <end position="126"/>
    </location>
</feature>
<accession>A0A2N7BIF5</accession>
<dbReference type="AlphaFoldDB" id="A0A2N7BIF5"/>
<feature type="transmembrane region" description="Helical" evidence="5">
    <location>
        <begin position="38"/>
        <end position="64"/>
    </location>
</feature>
<gene>
    <name evidence="7" type="ORF">BCV30_19875</name>
</gene>
<keyword evidence="4 5" id="KW-0472">Membrane</keyword>
<evidence type="ECO:0000313" key="8">
    <source>
        <dbReference type="Proteomes" id="UP000235778"/>
    </source>
</evidence>
<protein>
    <recommendedName>
        <fullName evidence="6">O-antigen ligase-related domain-containing protein</fullName>
    </recommendedName>
</protein>
<evidence type="ECO:0000259" key="6">
    <source>
        <dbReference type="Pfam" id="PF04932"/>
    </source>
</evidence>
<name>A0A2N7BIF5_9VIBR</name>
<evidence type="ECO:0000256" key="2">
    <source>
        <dbReference type="ARBA" id="ARBA00022692"/>
    </source>
</evidence>
<feature type="transmembrane region" description="Helical" evidence="5">
    <location>
        <begin position="138"/>
        <end position="156"/>
    </location>
</feature>
<feature type="transmembrane region" description="Helical" evidence="5">
    <location>
        <begin position="12"/>
        <end position="32"/>
    </location>
</feature>
<feature type="transmembrane region" description="Helical" evidence="5">
    <location>
        <begin position="232"/>
        <end position="249"/>
    </location>
</feature>
<feature type="transmembrane region" description="Helical" evidence="5">
    <location>
        <begin position="277"/>
        <end position="295"/>
    </location>
</feature>
<evidence type="ECO:0000256" key="1">
    <source>
        <dbReference type="ARBA" id="ARBA00004141"/>
    </source>
</evidence>
<dbReference type="PANTHER" id="PTHR37422:SF23">
    <property type="entry name" value="TEICHURONIC ACID BIOSYNTHESIS PROTEIN TUAE"/>
    <property type="match status" value="1"/>
</dbReference>
<evidence type="ECO:0000256" key="4">
    <source>
        <dbReference type="ARBA" id="ARBA00023136"/>
    </source>
</evidence>
<dbReference type="InterPro" id="IPR007016">
    <property type="entry name" value="O-antigen_ligase-rel_domated"/>
</dbReference>
<dbReference type="RefSeq" id="WP_102269343.1">
    <property type="nucleotide sequence ID" value="NZ_MCSH01000177.1"/>
</dbReference>
<dbReference type="PANTHER" id="PTHR37422">
    <property type="entry name" value="TEICHURONIC ACID BIOSYNTHESIS PROTEIN TUAE"/>
    <property type="match status" value="1"/>
</dbReference>
<evidence type="ECO:0000256" key="3">
    <source>
        <dbReference type="ARBA" id="ARBA00022989"/>
    </source>
</evidence>
<feature type="transmembrane region" description="Helical" evidence="5">
    <location>
        <begin position="407"/>
        <end position="426"/>
    </location>
</feature>
<proteinExistence type="predicted"/>
<comment type="caution">
    <text evidence="7">The sequence shown here is derived from an EMBL/GenBank/DDBJ whole genome shotgun (WGS) entry which is preliminary data.</text>
</comment>
<keyword evidence="2 5" id="KW-0812">Transmembrane</keyword>
<sequence>MIAEARKAHSTISILVLCLIVGVVWVMVPHPLVAVCLAIVPLAALFIINRTFWLVIMFVVFSFFRIHEAIPQLFAFKIPLLLSLGALSALLWHGLISKELKPYWHRSLSWLMVFWVLVTIGLVFASNRGVALAEFKGIYWKIMVMTLAIVWLVNSADKLAKTSMIIIGAGTLVGVIAIYNSINGIGLVEGTRVTIGRDFGSMLGDPNDLALVLMFPLAFAISQASTKGIATFKRLLCVIAGCILVYAVIATQSRGGLLGCVAVVGIFALKVIRSKMLLISLGAVGAIVLYFAAGISDRASGGASEAGIGESAMGRLYAWEAAFKMALDNPLTGVGLNNFFSNYFFYSSHWDGLNHAVHSTWFGVLAETGFLGFIVFIIVIASLLITTRQTLARINQCSDKVTPALHSAAYAVYAGLIGTIVSGTFLTQGFNWPIYILAALTVCVSHVSQTECQNENPQTKKR</sequence>
<organism evidence="7 8">
    <name type="scientific">Vibrio lentus</name>
    <dbReference type="NCBI Taxonomy" id="136468"/>
    <lineage>
        <taxon>Bacteria</taxon>
        <taxon>Pseudomonadati</taxon>
        <taxon>Pseudomonadota</taxon>
        <taxon>Gammaproteobacteria</taxon>
        <taxon>Vibrionales</taxon>
        <taxon>Vibrionaceae</taxon>
        <taxon>Vibrio</taxon>
    </lineage>
</organism>
<dbReference type="Proteomes" id="UP000235778">
    <property type="component" value="Unassembled WGS sequence"/>
</dbReference>
<feature type="transmembrane region" description="Helical" evidence="5">
    <location>
        <begin position="162"/>
        <end position="182"/>
    </location>
</feature>
<dbReference type="InterPro" id="IPR051533">
    <property type="entry name" value="WaaL-like"/>
</dbReference>
<feature type="transmembrane region" description="Helical" evidence="5">
    <location>
        <begin position="255"/>
        <end position="272"/>
    </location>
</feature>
<dbReference type="EMBL" id="MCSI01000187">
    <property type="protein sequence ID" value="PME55991.1"/>
    <property type="molecule type" value="Genomic_DNA"/>
</dbReference>
<feature type="transmembrane region" description="Helical" evidence="5">
    <location>
        <begin position="76"/>
        <end position="96"/>
    </location>
</feature>
<feature type="domain" description="O-antigen ligase-related" evidence="6">
    <location>
        <begin position="243"/>
        <end position="377"/>
    </location>
</feature>
<comment type="subcellular location">
    <subcellularLocation>
        <location evidence="1">Membrane</location>
        <topology evidence="1">Multi-pass membrane protein</topology>
    </subcellularLocation>
</comment>
<dbReference type="GO" id="GO:0016020">
    <property type="term" value="C:membrane"/>
    <property type="evidence" value="ECO:0007669"/>
    <property type="project" value="UniProtKB-SubCell"/>
</dbReference>